<dbReference type="Pfam" id="PF12706">
    <property type="entry name" value="Lactamase_B_2"/>
    <property type="match status" value="1"/>
</dbReference>
<dbReference type="PIRSF" id="PIRSF038896">
    <property type="entry name" value="NAPE-PLD"/>
    <property type="match status" value="1"/>
</dbReference>
<keyword evidence="4" id="KW-1185">Reference proteome</keyword>
<reference evidence="3 4" key="1">
    <citation type="journal article" date="2014" name="Genome Announc.">
        <title>Draft Genome Sequence of Bacteroides reticulotermitis Strain JCM 10512T, Isolated from the Gut of a Termite.</title>
        <authorList>
            <person name="Yuki M."/>
            <person name="Oshima K."/>
            <person name="Suda W."/>
            <person name="Sakamoto M."/>
            <person name="Iida T."/>
            <person name="Hattori M."/>
            <person name="Ohkuma M."/>
        </authorList>
    </citation>
    <scope>NUCLEOTIDE SEQUENCE [LARGE SCALE GENOMIC DNA]</scope>
    <source>
        <strain evidence="3 4">JCM 10512</strain>
    </source>
</reference>
<dbReference type="EMBL" id="BAIV01000008">
    <property type="protein sequence ID" value="GAE83310.1"/>
    <property type="molecule type" value="Genomic_DNA"/>
</dbReference>
<dbReference type="InterPro" id="IPR001279">
    <property type="entry name" value="Metallo-B-lactamas"/>
</dbReference>
<dbReference type="PANTHER" id="PTHR15032:SF4">
    <property type="entry name" value="N-ACYL-PHOSPHATIDYLETHANOLAMINE-HYDROLYZING PHOSPHOLIPASE D"/>
    <property type="match status" value="1"/>
</dbReference>
<dbReference type="PANTHER" id="PTHR15032">
    <property type="entry name" value="N-ACYL-PHOSPHATIDYLETHANOLAMINE-HYDROLYZING PHOSPHOLIPASE D"/>
    <property type="match status" value="1"/>
</dbReference>
<dbReference type="InterPro" id="IPR024884">
    <property type="entry name" value="NAPE-PLD"/>
</dbReference>
<dbReference type="STRING" id="1445607.JCM10512_1573"/>
<dbReference type="GO" id="GO:0070290">
    <property type="term" value="F:N-acylphosphatidylethanolamine-specific phospholipase D activity"/>
    <property type="evidence" value="ECO:0007669"/>
    <property type="project" value="InterPro"/>
</dbReference>
<feature type="domain" description="Metallo-beta-lactamase" evidence="2">
    <location>
        <begin position="128"/>
        <end position="322"/>
    </location>
</feature>
<dbReference type="SUPFAM" id="SSF56281">
    <property type="entry name" value="Metallo-hydrolase/oxidoreductase"/>
    <property type="match status" value="1"/>
</dbReference>
<dbReference type="Proteomes" id="UP000019131">
    <property type="component" value="Unassembled WGS sequence"/>
</dbReference>
<keyword evidence="1" id="KW-0812">Transmembrane</keyword>
<evidence type="ECO:0000259" key="2">
    <source>
        <dbReference type="Pfam" id="PF12706"/>
    </source>
</evidence>
<dbReference type="InterPro" id="IPR036866">
    <property type="entry name" value="RibonucZ/Hydroxyglut_hydro"/>
</dbReference>
<keyword evidence="1" id="KW-1133">Transmembrane helix</keyword>
<dbReference type="GO" id="GO:0008270">
    <property type="term" value="F:zinc ion binding"/>
    <property type="evidence" value="ECO:0007669"/>
    <property type="project" value="InterPro"/>
</dbReference>
<sequence length="363" mass="41767">MRLFKKTRMYMIIGSIVGIAALLALFVFIFINQPAFGRLPTGERLERVKKSANYRDGSFKNQHETVLMTSQQNRLVAMWNFLFKKVEGLRPDQPIRATKVDLHHLNRNEEVLVWFGHSSYFIQTGGKRFLVDPVFHIASPVSFVNKPFKGADLYKAEDMPDVDYLVITHDHWDHLDYHTVKELKDRIGKVICPLGVGEHFEYWGFGKDRLVELDWNEKADLNAGFTMHCLPARHFSGRGLTPNQSLWASFLLEAPQETIFIGGDGGYDTHFSKIGQQFPNIDLAILENGQYNEEWKHIHLMPQYMAQAVKDLKAKRVLTVHHSKYALARHRWDEPIKNAENMASHDSLNVLMPAIGEVLQLSK</sequence>
<name>W4UQ54_9BACE</name>
<accession>W4UQ54</accession>
<evidence type="ECO:0000313" key="3">
    <source>
        <dbReference type="EMBL" id="GAE83310.1"/>
    </source>
</evidence>
<protein>
    <submittedName>
        <fullName evidence="3">Outer membrane protein</fullName>
    </submittedName>
</protein>
<organism evidence="3 4">
    <name type="scientific">Bacteroides reticulotermitis JCM 10512</name>
    <dbReference type="NCBI Taxonomy" id="1445607"/>
    <lineage>
        <taxon>Bacteria</taxon>
        <taxon>Pseudomonadati</taxon>
        <taxon>Bacteroidota</taxon>
        <taxon>Bacteroidia</taxon>
        <taxon>Bacteroidales</taxon>
        <taxon>Bacteroidaceae</taxon>
        <taxon>Bacteroides</taxon>
    </lineage>
</organism>
<gene>
    <name evidence="3" type="ORF">JCM10512_1573</name>
</gene>
<evidence type="ECO:0000313" key="4">
    <source>
        <dbReference type="Proteomes" id="UP000019131"/>
    </source>
</evidence>
<dbReference type="Gene3D" id="3.60.15.10">
    <property type="entry name" value="Ribonuclease Z/Hydroxyacylglutathione hydrolase-like"/>
    <property type="match status" value="1"/>
</dbReference>
<comment type="caution">
    <text evidence="3">The sequence shown here is derived from an EMBL/GenBank/DDBJ whole genome shotgun (WGS) entry which is preliminary data.</text>
</comment>
<dbReference type="AlphaFoldDB" id="W4UQ54"/>
<dbReference type="GO" id="GO:0005737">
    <property type="term" value="C:cytoplasm"/>
    <property type="evidence" value="ECO:0007669"/>
    <property type="project" value="TreeGrafter"/>
</dbReference>
<evidence type="ECO:0000256" key="1">
    <source>
        <dbReference type="SAM" id="Phobius"/>
    </source>
</evidence>
<keyword evidence="1" id="KW-0472">Membrane</keyword>
<proteinExistence type="predicted"/>
<feature type="transmembrane region" description="Helical" evidence="1">
    <location>
        <begin position="12"/>
        <end position="31"/>
    </location>
</feature>